<dbReference type="SUPFAM" id="SSF56112">
    <property type="entry name" value="Protein kinase-like (PK-like)"/>
    <property type="match status" value="1"/>
</dbReference>
<dbReference type="InterPro" id="IPR002575">
    <property type="entry name" value="Aminoglycoside_PTrfase"/>
</dbReference>
<dbReference type="STRING" id="713585.THITH_15755"/>
<dbReference type="InterPro" id="IPR011009">
    <property type="entry name" value="Kinase-like_dom_sf"/>
</dbReference>
<gene>
    <name evidence="2" type="ORF">THITH_15755</name>
</gene>
<dbReference type="AlphaFoldDB" id="W0DRK7"/>
<keyword evidence="3" id="KW-1185">Reference proteome</keyword>
<dbReference type="Gene3D" id="3.30.200.20">
    <property type="entry name" value="Phosphorylase Kinase, domain 1"/>
    <property type="match status" value="1"/>
</dbReference>
<dbReference type="OrthoDB" id="9809275at2"/>
<dbReference type="KEGG" id="tti:THITH_15755"/>
<dbReference type="Proteomes" id="UP000005289">
    <property type="component" value="Chromosome"/>
</dbReference>
<evidence type="ECO:0000313" key="3">
    <source>
        <dbReference type="Proteomes" id="UP000005289"/>
    </source>
</evidence>
<dbReference type="Gene3D" id="3.90.1200.10">
    <property type="match status" value="1"/>
</dbReference>
<dbReference type="Pfam" id="PF01636">
    <property type="entry name" value="APH"/>
    <property type="match status" value="1"/>
</dbReference>
<protein>
    <submittedName>
        <fullName evidence="2">Aminoglycoside phosphotransferase</fullName>
    </submittedName>
</protein>
<organism evidence="2 3">
    <name type="scientific">Thioalkalivibrio paradoxus ARh 1</name>
    <dbReference type="NCBI Taxonomy" id="713585"/>
    <lineage>
        <taxon>Bacteria</taxon>
        <taxon>Pseudomonadati</taxon>
        <taxon>Pseudomonadota</taxon>
        <taxon>Gammaproteobacteria</taxon>
        <taxon>Chromatiales</taxon>
        <taxon>Ectothiorhodospiraceae</taxon>
        <taxon>Thioalkalivibrio</taxon>
    </lineage>
</organism>
<reference evidence="2 3" key="1">
    <citation type="submission" date="2013-12" db="EMBL/GenBank/DDBJ databases">
        <authorList>
            <consortium name="DOE Joint Genome Institute"/>
            <person name="Muyzer G."/>
            <person name="Huntemann M."/>
            <person name="Han J."/>
            <person name="Chen A."/>
            <person name="Kyrpides N."/>
            <person name="Mavromatis K."/>
            <person name="Markowitz V."/>
            <person name="Palaniappan K."/>
            <person name="Ivanova N."/>
            <person name="Schaumberg A."/>
            <person name="Pati A."/>
            <person name="Liolios K."/>
            <person name="Nordberg H.P."/>
            <person name="Cantor M.N."/>
            <person name="Hua S.X."/>
            <person name="Woyke T."/>
        </authorList>
    </citation>
    <scope>NUCLEOTIDE SEQUENCE [LARGE SCALE GENOMIC DNA]</scope>
    <source>
        <strain evidence="2 3">ARh 1</strain>
    </source>
</reference>
<feature type="domain" description="Aminoglycoside phosphotransferase" evidence="1">
    <location>
        <begin position="33"/>
        <end position="272"/>
    </location>
</feature>
<sequence length="343" mass="38291">MNAAAIEPRPDPRADALNHWLREIDPGFAPAWPLGSDASFRRYFRSRRGDQSVVIMDAPPEREDIGPFLQVAGILHALGLRAPRILASDPARGFLLLEDLGDRTFTRALAAGASESALYRLAADTLHALQLRWAQQGPGLEPSGLPAYGPELLLREVRLFVDWYWPEAWGHAAEPALRSEYEQAWHETLAALPELPPTLVLRDFHVDNLMLLADGQGVESCGLLDFQDAVLGSPAYDLVSLLEDARRDVSPQVQEALLDAALATGPWPRAAFLHHYRVLGVQRTVKIIGIFTRLARRDGKPGYQVHQPRLWRLLDRGLRAQEVAPVARWFRSHFDRAGQPCAR</sequence>
<proteinExistence type="predicted"/>
<dbReference type="GO" id="GO:0016740">
    <property type="term" value="F:transferase activity"/>
    <property type="evidence" value="ECO:0007669"/>
    <property type="project" value="UniProtKB-KW"/>
</dbReference>
<dbReference type="HOGENOM" id="CLU_021467_2_0_6"/>
<dbReference type="EMBL" id="CP007029">
    <property type="protein sequence ID" value="AHE99495.1"/>
    <property type="molecule type" value="Genomic_DNA"/>
</dbReference>
<dbReference type="RefSeq" id="WP_006746937.1">
    <property type="nucleotide sequence ID" value="NZ_CP007029.1"/>
</dbReference>
<evidence type="ECO:0000313" key="2">
    <source>
        <dbReference type="EMBL" id="AHE99495.1"/>
    </source>
</evidence>
<evidence type="ECO:0000259" key="1">
    <source>
        <dbReference type="Pfam" id="PF01636"/>
    </source>
</evidence>
<accession>W0DRK7</accession>
<keyword evidence="2" id="KW-0808">Transferase</keyword>
<name>W0DRK7_9GAMM</name>